<gene>
    <name evidence="2" type="ORF">VIS19158_01564</name>
</gene>
<name>F9RPT7_9VIBR</name>
<dbReference type="EMBL" id="AFWE01000150">
    <property type="protein sequence ID" value="EGU34984.1"/>
    <property type="molecule type" value="Genomic_DNA"/>
</dbReference>
<proteinExistence type="predicted"/>
<evidence type="ECO:0000256" key="1">
    <source>
        <dbReference type="SAM" id="MobiDB-lite"/>
    </source>
</evidence>
<protein>
    <submittedName>
        <fullName evidence="2">Uncharacterized protein</fullName>
    </submittedName>
</protein>
<sequence>MFAQQQHHQKQTTKTNKNKTLNKQAHELPF</sequence>
<accession>F9RPT7</accession>
<comment type="caution">
    <text evidence="2">The sequence shown here is derived from an EMBL/GenBank/DDBJ whole genome shotgun (WGS) entry which is preliminary data.</text>
</comment>
<feature type="region of interest" description="Disordered" evidence="1">
    <location>
        <begin position="1"/>
        <end position="30"/>
    </location>
</feature>
<evidence type="ECO:0000313" key="3">
    <source>
        <dbReference type="Proteomes" id="UP000004349"/>
    </source>
</evidence>
<organism evidence="2 3">
    <name type="scientific">Vibrio scophthalmi LMG 19158</name>
    <dbReference type="NCBI Taxonomy" id="870967"/>
    <lineage>
        <taxon>Bacteria</taxon>
        <taxon>Pseudomonadati</taxon>
        <taxon>Pseudomonadota</taxon>
        <taxon>Gammaproteobacteria</taxon>
        <taxon>Vibrionales</taxon>
        <taxon>Vibrionaceae</taxon>
        <taxon>Vibrio</taxon>
    </lineage>
</organism>
<evidence type="ECO:0000313" key="2">
    <source>
        <dbReference type="EMBL" id="EGU34984.1"/>
    </source>
</evidence>
<dbReference type="Proteomes" id="UP000004349">
    <property type="component" value="Unassembled WGS sequence"/>
</dbReference>
<feature type="compositionally biased region" description="Low complexity" evidence="1">
    <location>
        <begin position="1"/>
        <end position="23"/>
    </location>
</feature>
<dbReference type="AlphaFoldDB" id="F9RPT7"/>
<reference evidence="2 3" key="1">
    <citation type="journal article" date="2012" name="Int. J. Syst. Evol. Microbiol.">
        <title>Vibrio caribbeanicus sp. nov., isolated from the marine sponge Scleritoderma cyanea.</title>
        <authorList>
            <person name="Hoffmann M."/>
            <person name="Monday S.R."/>
            <person name="Allard M.W."/>
            <person name="Strain E.A."/>
            <person name="Whittaker P."/>
            <person name="Naum M."/>
            <person name="McCarthy P.J."/>
            <person name="Lopez J.V."/>
            <person name="Fischer M."/>
            <person name="Brown E.W."/>
        </authorList>
    </citation>
    <scope>NUCLEOTIDE SEQUENCE [LARGE SCALE GENOMIC DNA]</scope>
    <source>
        <strain evidence="2 3">LMG 19158</strain>
    </source>
</reference>